<dbReference type="AlphaFoldDB" id="A0A383ANR4"/>
<protein>
    <submittedName>
        <fullName evidence="1">Uncharacterized protein</fullName>
    </submittedName>
</protein>
<evidence type="ECO:0000313" key="1">
    <source>
        <dbReference type="EMBL" id="SVE09556.1"/>
    </source>
</evidence>
<gene>
    <name evidence="1" type="ORF">METZ01_LOCUS462410</name>
</gene>
<proteinExistence type="predicted"/>
<sequence length="54" mass="6119">MKQTFTYVTHLECSMNGDNYEANQQHNLSKAGKPLLVKYDLKSLSNSLSKEELA</sequence>
<feature type="non-terminal residue" evidence="1">
    <location>
        <position position="54"/>
    </location>
</feature>
<accession>A0A383ANR4</accession>
<reference evidence="1" key="1">
    <citation type="submission" date="2018-05" db="EMBL/GenBank/DDBJ databases">
        <authorList>
            <person name="Lanie J.A."/>
            <person name="Ng W.-L."/>
            <person name="Kazmierczak K.M."/>
            <person name="Andrzejewski T.M."/>
            <person name="Davidsen T.M."/>
            <person name="Wayne K.J."/>
            <person name="Tettelin H."/>
            <person name="Glass J.I."/>
            <person name="Rusch D."/>
            <person name="Podicherti R."/>
            <person name="Tsui H.-C.T."/>
            <person name="Winkler M.E."/>
        </authorList>
    </citation>
    <scope>NUCLEOTIDE SEQUENCE</scope>
</reference>
<dbReference type="EMBL" id="UINC01193781">
    <property type="protein sequence ID" value="SVE09556.1"/>
    <property type="molecule type" value="Genomic_DNA"/>
</dbReference>
<organism evidence="1">
    <name type="scientific">marine metagenome</name>
    <dbReference type="NCBI Taxonomy" id="408172"/>
    <lineage>
        <taxon>unclassified sequences</taxon>
        <taxon>metagenomes</taxon>
        <taxon>ecological metagenomes</taxon>
    </lineage>
</organism>
<name>A0A383ANR4_9ZZZZ</name>